<dbReference type="CDD" id="cd09854">
    <property type="entry name" value="PIN_VapC-like"/>
    <property type="match status" value="1"/>
</dbReference>
<dbReference type="SUPFAM" id="SSF88723">
    <property type="entry name" value="PIN domain-like"/>
    <property type="match status" value="1"/>
</dbReference>
<proteinExistence type="predicted"/>
<dbReference type="GO" id="GO:0004518">
    <property type="term" value="F:nuclease activity"/>
    <property type="evidence" value="ECO:0007669"/>
    <property type="project" value="UniProtKB-KW"/>
</dbReference>
<evidence type="ECO:0000256" key="4">
    <source>
        <dbReference type="ARBA" id="ARBA00022842"/>
    </source>
</evidence>
<dbReference type="RefSeq" id="WP_087195577.1">
    <property type="nucleotide sequence ID" value="NZ_PPEL01000025.1"/>
</dbReference>
<keyword evidence="7" id="KW-1185">Reference proteome</keyword>
<keyword evidence="2" id="KW-0479">Metal-binding</keyword>
<dbReference type="EMBL" id="PPEL01000025">
    <property type="protein sequence ID" value="PNV65556.1"/>
    <property type="molecule type" value="Genomic_DNA"/>
</dbReference>
<evidence type="ECO:0000313" key="7">
    <source>
        <dbReference type="Proteomes" id="UP000236488"/>
    </source>
</evidence>
<dbReference type="GO" id="GO:0016787">
    <property type="term" value="F:hydrolase activity"/>
    <property type="evidence" value="ECO:0007669"/>
    <property type="project" value="UniProtKB-KW"/>
</dbReference>
<dbReference type="Gene3D" id="3.40.50.1010">
    <property type="entry name" value="5'-nuclease"/>
    <property type="match status" value="1"/>
</dbReference>
<evidence type="ECO:0000313" key="6">
    <source>
        <dbReference type="EMBL" id="PNV65556.1"/>
    </source>
</evidence>
<feature type="domain" description="PIN" evidence="5">
    <location>
        <begin position="8"/>
        <end position="139"/>
    </location>
</feature>
<dbReference type="Proteomes" id="UP000236488">
    <property type="component" value="Unassembled WGS sequence"/>
</dbReference>
<name>A0A2K2U5F4_9ACTN</name>
<dbReference type="InterPro" id="IPR002716">
    <property type="entry name" value="PIN_dom"/>
</dbReference>
<keyword evidence="3" id="KW-0378">Hydrolase</keyword>
<sequence>MVSQQTSLLIDTNVWLDCFLPNRPEHAEATSLMLFAYEHGYPLLYPAAIAKDVFYLAANNFKRDMRNESGTLGGHDAATAIELAWGCVNAMRDRATAVGTDESDLWKACALHSIHNDLEDNLIVAAAQRANASYLVTNDEGLIKHAPVAALTPKDALALLQAGL</sequence>
<accession>A0A2K2U5F4</accession>
<keyword evidence="4" id="KW-0460">Magnesium</keyword>
<evidence type="ECO:0000256" key="2">
    <source>
        <dbReference type="ARBA" id="ARBA00022723"/>
    </source>
</evidence>
<evidence type="ECO:0000256" key="3">
    <source>
        <dbReference type="ARBA" id="ARBA00022801"/>
    </source>
</evidence>
<dbReference type="GO" id="GO:0046872">
    <property type="term" value="F:metal ion binding"/>
    <property type="evidence" value="ECO:0007669"/>
    <property type="project" value="UniProtKB-KW"/>
</dbReference>
<gene>
    <name evidence="6" type="ORF">C2L80_05950</name>
</gene>
<keyword evidence="1" id="KW-0540">Nuclease</keyword>
<organism evidence="6 7">
    <name type="scientific">Rubneribacter badeniensis</name>
    <dbReference type="NCBI Taxonomy" id="2070688"/>
    <lineage>
        <taxon>Bacteria</taxon>
        <taxon>Bacillati</taxon>
        <taxon>Actinomycetota</taxon>
        <taxon>Coriobacteriia</taxon>
        <taxon>Eggerthellales</taxon>
        <taxon>Eggerthellaceae</taxon>
        <taxon>Rubneribacter</taxon>
    </lineage>
</organism>
<comment type="caution">
    <text evidence="6">The sequence shown here is derived from an EMBL/GenBank/DDBJ whole genome shotgun (WGS) entry which is preliminary data.</text>
</comment>
<dbReference type="InterPro" id="IPR029060">
    <property type="entry name" value="PIN-like_dom_sf"/>
</dbReference>
<dbReference type="AlphaFoldDB" id="A0A2K2U5F4"/>
<evidence type="ECO:0000256" key="1">
    <source>
        <dbReference type="ARBA" id="ARBA00022722"/>
    </source>
</evidence>
<evidence type="ECO:0000259" key="5">
    <source>
        <dbReference type="Pfam" id="PF13470"/>
    </source>
</evidence>
<dbReference type="Pfam" id="PF13470">
    <property type="entry name" value="PIN_3"/>
    <property type="match status" value="1"/>
</dbReference>
<protein>
    <submittedName>
        <fullName evidence="6">PIN domain-containing protein</fullName>
    </submittedName>
</protein>
<reference evidence="6 7" key="1">
    <citation type="journal article" date="2018" name="Int. J. Syst. Evol. Microbiol.">
        <title>Rubneribacter badeniensis gen. nov., sp. nov. and Enteroscipio rubneri gen. nov., sp. nov., new members of the Eggerthellaceae isolated from human faeces.</title>
        <authorList>
            <person name="Danylec N."/>
            <person name="Gobl A."/>
            <person name="Stoll D.A."/>
            <person name="Hetzer B."/>
            <person name="Kulling S.E."/>
            <person name="Huch M."/>
        </authorList>
    </citation>
    <scope>NUCLEOTIDE SEQUENCE [LARGE SCALE GENOMIC DNA]</scope>
    <source>
        <strain evidence="6 7">ResAG-85</strain>
    </source>
</reference>